<feature type="region of interest" description="Disordered" evidence="1">
    <location>
        <begin position="1"/>
        <end position="20"/>
    </location>
</feature>
<organism evidence="2 3">
    <name type="scientific">Streptomyces evansiae</name>
    <dbReference type="NCBI Taxonomy" id="3075535"/>
    <lineage>
        <taxon>Bacteria</taxon>
        <taxon>Bacillati</taxon>
        <taxon>Actinomycetota</taxon>
        <taxon>Actinomycetes</taxon>
        <taxon>Kitasatosporales</taxon>
        <taxon>Streptomycetaceae</taxon>
        <taxon>Streptomyces</taxon>
    </lineage>
</organism>
<reference evidence="3" key="1">
    <citation type="submission" date="2023-07" db="EMBL/GenBank/DDBJ databases">
        <title>30 novel species of actinomycetes from the DSMZ collection.</title>
        <authorList>
            <person name="Nouioui I."/>
        </authorList>
    </citation>
    <scope>NUCLEOTIDE SEQUENCE [LARGE SCALE GENOMIC DNA]</scope>
    <source>
        <strain evidence="3">DSM 41979</strain>
    </source>
</reference>
<comment type="caution">
    <text evidence="2">The sequence shown here is derived from an EMBL/GenBank/DDBJ whole genome shotgun (WGS) entry which is preliminary data.</text>
</comment>
<evidence type="ECO:0000313" key="2">
    <source>
        <dbReference type="EMBL" id="MDT0411119.1"/>
    </source>
</evidence>
<evidence type="ECO:0000256" key="1">
    <source>
        <dbReference type="SAM" id="MobiDB-lite"/>
    </source>
</evidence>
<proteinExistence type="predicted"/>
<dbReference type="EMBL" id="JAVRET010000043">
    <property type="protein sequence ID" value="MDT0411119.1"/>
    <property type="molecule type" value="Genomic_DNA"/>
</dbReference>
<sequence>MAISETPPSPPHSPPPTAPCPLCSALRAKERAAAARGNHSLATDCRVLIARHPHTTPGAAQ</sequence>
<dbReference type="RefSeq" id="WP_029397086.1">
    <property type="nucleotide sequence ID" value="NZ_JAVRET010000043.1"/>
</dbReference>
<protein>
    <submittedName>
        <fullName evidence="2">Uncharacterized protein</fullName>
    </submittedName>
</protein>
<feature type="compositionally biased region" description="Pro residues" evidence="1">
    <location>
        <begin position="7"/>
        <end position="19"/>
    </location>
</feature>
<gene>
    <name evidence="2" type="ORF">RM698_18960</name>
</gene>
<dbReference type="Proteomes" id="UP001183610">
    <property type="component" value="Unassembled WGS sequence"/>
</dbReference>
<accession>A0ABU2R6W8</accession>
<evidence type="ECO:0000313" key="3">
    <source>
        <dbReference type="Proteomes" id="UP001183610"/>
    </source>
</evidence>
<keyword evidence="3" id="KW-1185">Reference proteome</keyword>
<name>A0ABU2R6W8_9ACTN</name>